<dbReference type="InterPro" id="IPR013783">
    <property type="entry name" value="Ig-like_fold"/>
</dbReference>
<gene>
    <name evidence="3" type="ORF">JIN84_20480</name>
</gene>
<protein>
    <submittedName>
        <fullName evidence="3">VCBS repeat-containing protein</fullName>
    </submittedName>
</protein>
<evidence type="ECO:0000313" key="3">
    <source>
        <dbReference type="EMBL" id="MBK1818011.1"/>
    </source>
</evidence>
<proteinExistence type="predicted"/>
<dbReference type="Proteomes" id="UP000600139">
    <property type="component" value="Unassembled WGS sequence"/>
</dbReference>
<dbReference type="Gene3D" id="2.130.10.130">
    <property type="entry name" value="Integrin alpha, N-terminal"/>
    <property type="match status" value="1"/>
</dbReference>
<feature type="domain" description="Fibronectin type-III" evidence="2">
    <location>
        <begin position="1552"/>
        <end position="1650"/>
    </location>
</feature>
<dbReference type="InterPro" id="IPR044060">
    <property type="entry name" value="Bacterial_rp_domain"/>
</dbReference>
<dbReference type="EMBL" id="JAENIK010000012">
    <property type="protein sequence ID" value="MBK1818011.1"/>
    <property type="molecule type" value="Genomic_DNA"/>
</dbReference>
<dbReference type="InterPro" id="IPR008969">
    <property type="entry name" value="CarboxyPept-like_regulatory"/>
</dbReference>
<dbReference type="Gene3D" id="2.60.120.380">
    <property type="match status" value="4"/>
</dbReference>
<dbReference type="InterPro" id="IPR013517">
    <property type="entry name" value="FG-GAP"/>
</dbReference>
<dbReference type="Pfam" id="PF13517">
    <property type="entry name" value="FG-GAP_3"/>
    <property type="match status" value="2"/>
</dbReference>
<feature type="domain" description="Fibronectin type-III" evidence="2">
    <location>
        <begin position="1451"/>
        <end position="1549"/>
    </location>
</feature>
<dbReference type="SUPFAM" id="SSF49265">
    <property type="entry name" value="Fibronectin type III"/>
    <property type="match status" value="2"/>
</dbReference>
<dbReference type="InterPro" id="IPR036116">
    <property type="entry name" value="FN3_sf"/>
</dbReference>
<dbReference type="CDD" id="cd00081">
    <property type="entry name" value="Hint"/>
    <property type="match status" value="1"/>
</dbReference>
<dbReference type="PANTHER" id="PTHR46580">
    <property type="entry name" value="SENSOR KINASE-RELATED"/>
    <property type="match status" value="1"/>
</dbReference>
<dbReference type="Pfam" id="PF07705">
    <property type="entry name" value="CARDB"/>
    <property type="match status" value="2"/>
</dbReference>
<reference evidence="3" key="1">
    <citation type="submission" date="2021-01" db="EMBL/GenBank/DDBJ databases">
        <title>Modified the classification status of verrucomicrobia.</title>
        <authorList>
            <person name="Feng X."/>
        </authorList>
    </citation>
    <scope>NUCLEOTIDE SEQUENCE</scope>
    <source>
        <strain evidence="3">JCM 18052</strain>
    </source>
</reference>
<dbReference type="PANTHER" id="PTHR46580:SF2">
    <property type="entry name" value="MAM DOMAIN-CONTAINING PROTEIN"/>
    <property type="match status" value="1"/>
</dbReference>
<dbReference type="SUPFAM" id="SSF49464">
    <property type="entry name" value="Carboxypeptidase regulatory domain-like"/>
    <property type="match status" value="1"/>
</dbReference>
<keyword evidence="4" id="KW-1185">Reference proteome</keyword>
<feature type="non-terminal residue" evidence="3">
    <location>
        <position position="1"/>
    </location>
</feature>
<comment type="caution">
    <text evidence="3">The sequence shown here is derived from an EMBL/GenBank/DDBJ whole genome shotgun (WGS) entry which is preliminary data.</text>
</comment>
<dbReference type="PROSITE" id="PS50853">
    <property type="entry name" value="FN3"/>
    <property type="match status" value="2"/>
</dbReference>
<evidence type="ECO:0000259" key="2">
    <source>
        <dbReference type="PROSITE" id="PS50853"/>
    </source>
</evidence>
<dbReference type="InterPro" id="IPR011635">
    <property type="entry name" value="CARDB"/>
</dbReference>
<dbReference type="InterPro" id="IPR028994">
    <property type="entry name" value="Integrin_alpha_N"/>
</dbReference>
<dbReference type="Pfam" id="PF17957">
    <property type="entry name" value="Big_7"/>
    <property type="match status" value="1"/>
</dbReference>
<name>A0A934R8A4_9BACT</name>
<accession>A0A934R8A4</accession>
<dbReference type="Pfam" id="PF18998">
    <property type="entry name" value="Flg_new_2"/>
    <property type="match status" value="2"/>
</dbReference>
<dbReference type="InterPro" id="IPR003587">
    <property type="entry name" value="Hint_dom_N"/>
</dbReference>
<sequence>GDFNADGYPDLVVSNNGTDGTTGYSVSVLLNDKAGSFTESRLGLSLAPKIRPWGITSGDFNKDGKADLAVGDMDNGDRLAVFLGVGDGTFGAPSFLDMPDGPNVSDLKVADFNRDGNPDLVAVANDNPAYSYWIFPGNGDGTFGTRVDFLLNYGYYNEFVKVADVNGDSWPDLLLGGYDHLTVASNRADGTFGFSYVRRNWYNTYGVAAADLDGDGRAELVVADNDEHVLRVLDGNARAPLAADDTATGIRHGFGRGFLSDDPDRDYWSFTASRGQVLTVAVDHSTATEAAGLGWEVLDETGAGLTSFANTNAGWRGESPPVVIPRDGTYYVRVSPYYGYRGEYRFRASLAPVGTQVESEGNDQLSQADGVSFTLSGNSLGATVGGYLAGYDTSGDWYGLGNLASGTQVGVTVRLPSTSGLVPTLALFKADGTQMAPDEVTATRLVYTLKAGDESTYYVRVGGSSGLGLMAEYFADIAISDTVPPTITACTLPNPSGEALVTSFSLSFNKDMLATTVTNASNYTLVWAGPDGSFSTADDSVIPVIPANYTSGLSNNYTISNGPLRPGNYVFTATSGLRDKTGNNLPLPFQRAFTITGPSGFATETEPNNSGTSAGLLVFDTSIPGYLTANARGVLSSSEDIEYWTFPAEAGDVMAFEVAMPFEPDSYMLNWYLTDPDGQVVFERNLASNSLESNNPITLAKTGDYRLRIDDYHGIRTEHRFRVSLMRGMQSESEQNDSLGTADPVTFAQVGGISTASIAGFISTNAELDYFDLGQISSGNTVFLTARHPAGSTLGPIVAIYSQAGTLMAETNGVAGDGSAEIQIPTTGRYYALIRGSLGTTGLNGDYILDARVLPTSAINFPNLRVTRLDDITTPGLKTGDSINLSYTVSNVGNLATSASIWVDRVVMSQNAVYGDADDIQLALLTHNGSLAAGAGYSVNQSLALKDGLPGSFYLLVKTDSANNVDEILQEGDNITATSNPFNVILKDYPDLSPEELAISEPDGDGNRTISWNITNKGTGTAAAGHTTRLQVLNTTNSQLVQDVTIPVGSPLAATAAITQSRQINTSAPGYYLVTVSADSGDLLYEFGTGGHASAEQNAVQDNFRIYRLYNVAVSASPAGGGGVTGGGALREGLPATVTATANTSVLPYVFLNWTEDGAFASGQATYTFVPTRDRNLVAVFGLPQFQVAVTVAVPGTGSVSGTGNFPINTPVSLTPNPAAGYLFDHWEEGGSSIGNTSPLSFTATANRNIIAFFRESVPSHVVTTATQPADLAVIPGSGTYTNGQSLTITAPAKVEKNGSEFLFQRIELNGQFLGTSPSFTKTVTTLDAAALQYTAIYQERSLKPKVVGVASSAGTLIPISSGVTFTATFDRDMSTSVVPVFSLLSGNAAAVPAVPAGGVWTDARHFRSSGVGFGATNGGAYTLRITGATDGDGRVMDPDESYGFTVDALVPANPVPAITATGPTSATIGWGSYGAPADLSGFRYYIEETNFTSVAGLSAKGGGNASARSNVFAGLVPDREYFAAVTAVDVAGNSSLAVTPVRIVLQSEVPPPVTPVLTTTGLDSVRLDWSTYDTSTLVGLSRFKVFVQNTPFTTVSGLTPVGDVGASTKTFDVGSLNRTQTYYLAVVAYNGLGQFNPAVAPLSWTDPLAGTLRANLSIGGPTAVIPIHADLILQDGAVLTIAPGTTLRFASGTGIEVLNGKIVANGTDLLPIHFTSDAEGASPARGAWDGITLSSSTGVSELSRVWVRYGGGLRITKGSPLVSNIYAVQNSGAGISVSNDARIDAASCYLAFNENGLTASGSSNVKVRQSVILTNTTSNATQSGTAVLDAASNWWGSSSASTISASLAGTVSAVTPLTGEPVIGSALASASGTTDTGSRDVELRLMAVNAVKYRLSENAAFPGVAFTDLFASDESYRIRPYGFVLPYRLSAGAGLKPVYLQTNSGTSTAGGTLSVNFNYITGGPSIAAFSLSEGQVVSRLLAVTGAATAPLGVKWIDLLVDGVAVARSSSSSFNTLWDPRTLSSGIHRVELRARDLAGNESGRALNVVANPGPPPAPVIVLPVNASVTNVGSATVTGSAEPGISLRITRNGATVSGAVSAAPDGSFSVSGVSLVEGNNKIVVDAFDSLGSASSAPVTVVFDSGPPAAPVLLEPAYLAGSGLRLEWQYAVTGERPSKFKAFWKNAPFNQTSEASGQSDLIEGQTSSVLSSLPDGMWYFSIVGYDDAGNASPLSNQRAITLDFSKPVLTVAYDGALPAGPGNLVITVTSSEALVATPVFSIRPAGSGEVVAVTLIRQSPTQFTANFAVTDLSAKSGTATVIASATDLAGNNFTGSPAGPALSFDVTKPTALVSYDRAAPIQTQTGVTLQLGLQLSEPPAVGSTPTLRFEPPVGADVPIILTGSGLSWTGSLPMTPAMGRGTGFFRLSVTDRSGNVGTVVAPGTLEIYNTALPDPPARPTGLSGRTLAGGRILINWDDVPRAESYKIYREPGNNATVPALLVADNLATSDFTDTPPADGIYTYAIVATLRGADSPASGVLNALSDRTPPPAPQNFAATLGGTGVSVSWSAPSSGETPYSYHVYRGDTSIFTSPTPVTINDNPPRGSHEYRVASVDSHGNENFATPVTIELLVSPVKNMQVLVRDDSATSISWQSDDATVTGYNVYRNGTKQNGAPLTNTFFVDQLPLGTTSVTYEVTARNAAGNESPRRSLTAIAAGINLLLNPDANGVERDSAQFYFDSLRPVVTNVAASGTLRIERFDIIRTAGAADSLETGTTASLSLNPGETGNMDWIVPAPRVQGVPQTIQLLARGPADPSGGRVSYEKSFTKRAAVRSPNIATLQPVSPPLAGGLTDFVATIFNPSSVPIEIIIGRSFGNEPGDVSVRVLDPSGVEVYRKPFKGTGVSPVTVDGAGAAYITIPPSGSRSFTIPQIFVPESLGRAGLSATFILDIAAIRYRLGTGDLTGAGSIGGQTVSSLVETPYYGTAATAKTSYANNEQVRITGQAIDRTTLLPLANKPLRLGFGARGFVTWQDVTTDGSGNYQFDYTPVIGFAGRLNIWAAHPDVVDQLNQVTIDYRRLYVTPGRGDIVMSKNDTLDITLSAVNPGDLPASQVDVSARVFVMDGSNEVEISSIRAALLGSPFDILPNEQRSAAVRLTADLDAPDNALIDLTLLSADGASATFRGSLSLRPAVPALSFSSPKVGYVEGSVNRGSIRSYQVTLQNLGLRPVENPEMFLPANLDWVDVNLPRTSDGRILLQDIPVGGSVTFGVSFAPSDNVPLGLYNGFFEVRASNLQTPFRVNVFPQVTSSLVGDVKFAVDNIFVDPVPNAKVRLRNPNLREELGPFLTDANGEVTVPNLQEGTWSWQVTAAGHSTQTGTIDVVPGQVNLVQTRLSKSLVTVEFSVVPKPFTDRYEIIIEQTFETRVPFPVLVFDPPSFKFTDIPDQFETTLLVKVRNEGLISMFDVQLQGETSSYASLQPLVNYMPELRAQEEVLVPFRLLWNRNGLGSEGTGAVTSSDLGGSISGCADASFKPNILDDDFMAGINAIGKAIAQCTDGMTAALVCSLIVTIDTVDFIMGFVGLEAIAETLGKFLGCVFANYFKDFGIPSGGGGPGNGNGGGFEGRGCFPAGTPVTLSDGTRVPIEQVKKGQKVRSSVWQGHYGEAEDLIIRESETLRRLTFREVRAGREPLGDGDLDLQITGEHLVWADTNGWTAASELKPGDWVHHESGALLEVAANEPIPGRHKVYTLEVNAANAFFASGVMVQDLCGLQKTGDQSAFPKTEISTAPLR</sequence>
<evidence type="ECO:0000256" key="1">
    <source>
        <dbReference type="ARBA" id="ARBA00022729"/>
    </source>
</evidence>
<dbReference type="Gene3D" id="2.60.40.1120">
    <property type="entry name" value="Carboxypeptidase-like, regulatory domain"/>
    <property type="match status" value="1"/>
</dbReference>
<dbReference type="SMART" id="SM00306">
    <property type="entry name" value="HintN"/>
    <property type="match status" value="1"/>
</dbReference>
<dbReference type="SMART" id="SM00060">
    <property type="entry name" value="FN3"/>
    <property type="match status" value="5"/>
</dbReference>
<dbReference type="SUPFAM" id="SSF69318">
    <property type="entry name" value="Integrin alpha N-terminal domain"/>
    <property type="match status" value="1"/>
</dbReference>
<dbReference type="Gene3D" id="2.60.40.10">
    <property type="entry name" value="Immunoglobulins"/>
    <property type="match status" value="9"/>
</dbReference>
<dbReference type="RefSeq" id="WP_200352935.1">
    <property type="nucleotide sequence ID" value="NZ_JAENIK010000012.1"/>
</dbReference>
<dbReference type="SUPFAM" id="SSF51294">
    <property type="entry name" value="Hedgehog/intein (Hint) domain"/>
    <property type="match status" value="1"/>
</dbReference>
<evidence type="ECO:0000313" key="4">
    <source>
        <dbReference type="Proteomes" id="UP000600139"/>
    </source>
</evidence>
<keyword evidence="1" id="KW-0732">Signal</keyword>
<dbReference type="InterPro" id="IPR036844">
    <property type="entry name" value="Hint_dom_sf"/>
</dbReference>
<dbReference type="SUPFAM" id="SSF89260">
    <property type="entry name" value="Collagen-binding domain"/>
    <property type="match status" value="1"/>
</dbReference>
<organism evidence="3 4">
    <name type="scientific">Luteolibacter yonseiensis</name>
    <dbReference type="NCBI Taxonomy" id="1144680"/>
    <lineage>
        <taxon>Bacteria</taxon>
        <taxon>Pseudomonadati</taxon>
        <taxon>Verrucomicrobiota</taxon>
        <taxon>Verrucomicrobiia</taxon>
        <taxon>Verrucomicrobiales</taxon>
        <taxon>Verrucomicrobiaceae</taxon>
        <taxon>Luteolibacter</taxon>
    </lineage>
</organism>
<dbReference type="Gene3D" id="2.170.16.10">
    <property type="entry name" value="Hedgehog/Intein (Hint) domain"/>
    <property type="match status" value="1"/>
</dbReference>
<dbReference type="InterPro" id="IPR003961">
    <property type="entry name" value="FN3_dom"/>
</dbReference>